<evidence type="ECO:0000256" key="4">
    <source>
        <dbReference type="ARBA" id="ARBA00022475"/>
    </source>
</evidence>
<evidence type="ECO:0000256" key="5">
    <source>
        <dbReference type="ARBA" id="ARBA00022734"/>
    </source>
</evidence>
<dbReference type="Pfam" id="PF07886">
    <property type="entry name" value="BA14K"/>
    <property type="match status" value="2"/>
</dbReference>
<evidence type="ECO:0000256" key="6">
    <source>
        <dbReference type="ARBA" id="ARBA00025321"/>
    </source>
</evidence>
<keyword evidence="4" id="KW-0472">Membrane</keyword>
<dbReference type="AlphaFoldDB" id="A0A2A6LN36"/>
<evidence type="ECO:0000313" key="9">
    <source>
        <dbReference type="Proteomes" id="UP000220353"/>
    </source>
</evidence>
<evidence type="ECO:0000313" key="8">
    <source>
        <dbReference type="EMBL" id="PDT43730.1"/>
    </source>
</evidence>
<evidence type="ECO:0000256" key="1">
    <source>
        <dbReference type="ARBA" id="ARBA00004167"/>
    </source>
</evidence>
<comment type="caution">
    <text evidence="8">The sequence shown here is derived from an EMBL/GenBank/DDBJ whole genome shotgun (WGS) entry which is preliminary data.</text>
</comment>
<protein>
    <recommendedName>
        <fullName evidence="3">Lectin-like protein BA14k</fullName>
    </recommendedName>
</protein>
<dbReference type="GO" id="GO:0016020">
    <property type="term" value="C:membrane"/>
    <property type="evidence" value="ECO:0007669"/>
    <property type="project" value="UniProtKB-SubCell"/>
</dbReference>
<comment type="similarity">
    <text evidence="2">Belongs to the BA14k family.</text>
</comment>
<feature type="region of interest" description="Disordered" evidence="7">
    <location>
        <begin position="172"/>
        <end position="199"/>
    </location>
</feature>
<name>A0A2A6LN36_RHIFR</name>
<keyword evidence="5" id="KW-0430">Lectin</keyword>
<dbReference type="GO" id="GO:0030246">
    <property type="term" value="F:carbohydrate binding"/>
    <property type="evidence" value="ECO:0007669"/>
    <property type="project" value="UniProtKB-KW"/>
</dbReference>
<evidence type="ECO:0000256" key="7">
    <source>
        <dbReference type="SAM" id="MobiDB-lite"/>
    </source>
</evidence>
<comment type="subcellular location">
    <subcellularLocation>
        <location evidence="1">Membrane</location>
        <topology evidence="1">Single-pass membrane protein</topology>
    </subcellularLocation>
</comment>
<gene>
    <name evidence="8" type="ORF">CO661_33490</name>
</gene>
<dbReference type="Proteomes" id="UP000220353">
    <property type="component" value="Unassembled WGS sequence"/>
</dbReference>
<organism evidence="8 9">
    <name type="scientific">Rhizobium fredii</name>
    <name type="common">Sinorhizobium fredii</name>
    <dbReference type="NCBI Taxonomy" id="380"/>
    <lineage>
        <taxon>Bacteria</taxon>
        <taxon>Pseudomonadati</taxon>
        <taxon>Pseudomonadota</taxon>
        <taxon>Alphaproteobacteria</taxon>
        <taxon>Hyphomicrobiales</taxon>
        <taxon>Rhizobiaceae</taxon>
        <taxon>Sinorhizobium/Ensifer group</taxon>
        <taxon>Sinorhizobium</taxon>
    </lineage>
</organism>
<dbReference type="RefSeq" id="WP_097588198.1">
    <property type="nucleotide sequence ID" value="NZ_NWTC01000072.1"/>
</dbReference>
<keyword evidence="4" id="KW-1003">Cell membrane</keyword>
<evidence type="ECO:0000256" key="3">
    <source>
        <dbReference type="ARBA" id="ARBA00020552"/>
    </source>
</evidence>
<evidence type="ECO:0000256" key="2">
    <source>
        <dbReference type="ARBA" id="ARBA00010270"/>
    </source>
</evidence>
<proteinExistence type="inferred from homology"/>
<sequence length="246" mass="27100">MKGLLAGLCGFALALAVFLSGAAVATLILNGTPAREPRLDMNQSELWTEQPRAVNPATQQFERVPARAGATDPQRAPEVAAARNEASEDVLSERSVIPPGNKTEEELSWESLDTMPTAAIRPKPDEGQTTASALPTAHDEWCANRYRSYRPSDNTYTPFSGGRRTCISPYMDPAMSPPEDVSSQPRDSFGEDVDDPSTQMSLSVDAYENPALTEEHVSYCFSRYRSYRPEDNSYQPYSGGPRRQCR</sequence>
<reference evidence="8 9" key="1">
    <citation type="submission" date="2017-09" db="EMBL/GenBank/DDBJ databases">
        <title>Comparative genomics of rhizobia isolated from Phaseolus vulgaris in China.</title>
        <authorList>
            <person name="Tong W."/>
        </authorList>
    </citation>
    <scope>NUCLEOTIDE SEQUENCE [LARGE SCALE GENOMIC DNA]</scope>
    <source>
        <strain evidence="8 9">PCH1</strain>
    </source>
</reference>
<accession>A0A2A6LN36</accession>
<feature type="region of interest" description="Disordered" evidence="7">
    <location>
        <begin position="83"/>
        <end position="107"/>
    </location>
</feature>
<comment type="function">
    <text evidence="6">Has immunoglobulin-binding and hemagglutination properties, and can bind to mannose. Essential for virulence. May be involved in LPS biosynthesis or polysaccharide transport.</text>
</comment>
<dbReference type="InterPro" id="IPR012413">
    <property type="entry name" value="BA14K"/>
</dbReference>
<dbReference type="EMBL" id="NWTC01000072">
    <property type="protein sequence ID" value="PDT43730.1"/>
    <property type="molecule type" value="Genomic_DNA"/>
</dbReference>